<evidence type="ECO:0000256" key="5">
    <source>
        <dbReference type="ARBA" id="ARBA00022842"/>
    </source>
</evidence>
<keyword evidence="2 6" id="KW-0540">Nuclease</keyword>
<dbReference type="SUPFAM" id="SSF88723">
    <property type="entry name" value="PIN domain-like"/>
    <property type="match status" value="1"/>
</dbReference>
<dbReference type="Gene3D" id="3.40.50.1010">
    <property type="entry name" value="5'-nuclease"/>
    <property type="match status" value="1"/>
</dbReference>
<evidence type="ECO:0000259" key="7">
    <source>
        <dbReference type="Pfam" id="PF01850"/>
    </source>
</evidence>
<comment type="function">
    <text evidence="6">Toxic component of a toxin-antitoxin (TA) system. An RNase.</text>
</comment>
<feature type="binding site" evidence="6">
    <location>
        <position position="5"/>
    </location>
    <ligand>
        <name>Mg(2+)</name>
        <dbReference type="ChEBI" id="CHEBI:18420"/>
    </ligand>
</feature>
<dbReference type="PANTHER" id="PTHR42740">
    <property type="entry name" value="RIBONUCLEASE VAPC3"/>
    <property type="match status" value="1"/>
</dbReference>
<accession>A0A0F0KMD1</accession>
<dbReference type="CDD" id="cd18756">
    <property type="entry name" value="PIN_MtVapC15-VapC11-like"/>
    <property type="match status" value="1"/>
</dbReference>
<comment type="similarity">
    <text evidence="6">Belongs to the PINc/VapC protein family.</text>
</comment>
<evidence type="ECO:0000256" key="3">
    <source>
        <dbReference type="ARBA" id="ARBA00022723"/>
    </source>
</evidence>
<dbReference type="GO" id="GO:0004540">
    <property type="term" value="F:RNA nuclease activity"/>
    <property type="evidence" value="ECO:0007669"/>
    <property type="project" value="InterPro"/>
</dbReference>
<dbReference type="EMBL" id="JYIV01000026">
    <property type="protein sequence ID" value="KJL22057.1"/>
    <property type="molecule type" value="Genomic_DNA"/>
</dbReference>
<organism evidence="8 9">
    <name type="scientific">Microbacterium oxydans</name>
    <dbReference type="NCBI Taxonomy" id="82380"/>
    <lineage>
        <taxon>Bacteria</taxon>
        <taxon>Bacillati</taxon>
        <taxon>Actinomycetota</taxon>
        <taxon>Actinomycetes</taxon>
        <taxon>Micrococcales</taxon>
        <taxon>Microbacteriaceae</taxon>
        <taxon>Microbacterium</taxon>
    </lineage>
</organism>
<dbReference type="InterPro" id="IPR022907">
    <property type="entry name" value="VapC_family"/>
</dbReference>
<dbReference type="InterPro" id="IPR002716">
    <property type="entry name" value="PIN_dom"/>
</dbReference>
<gene>
    <name evidence="6" type="primary">vapC</name>
    <name evidence="8" type="ORF">RN51_01936</name>
</gene>
<dbReference type="InterPro" id="IPR051749">
    <property type="entry name" value="PINc/VapC_TA_RNase"/>
</dbReference>
<keyword evidence="3 6" id="KW-0479">Metal-binding</keyword>
<keyword evidence="5 6" id="KW-0460">Magnesium</keyword>
<evidence type="ECO:0000256" key="4">
    <source>
        <dbReference type="ARBA" id="ARBA00022801"/>
    </source>
</evidence>
<dbReference type="InterPro" id="IPR029060">
    <property type="entry name" value="PIN-like_dom_sf"/>
</dbReference>
<dbReference type="PATRIC" id="fig|82380.10.peg.1947"/>
<dbReference type="RefSeq" id="WP_045264018.1">
    <property type="nucleotide sequence ID" value="NZ_JYIV01000026.1"/>
</dbReference>
<comment type="caution">
    <text evidence="8">The sequence shown here is derived from an EMBL/GenBank/DDBJ whole genome shotgun (WGS) entry which is preliminary data.</text>
</comment>
<evidence type="ECO:0000313" key="9">
    <source>
        <dbReference type="Proteomes" id="UP000033725"/>
    </source>
</evidence>
<protein>
    <recommendedName>
        <fullName evidence="6">Ribonuclease VapC</fullName>
        <shortName evidence="6">RNase VapC</shortName>
        <ecNumber evidence="6">3.1.-.-</ecNumber>
    </recommendedName>
    <alternativeName>
        <fullName evidence="6">Toxin VapC</fullName>
    </alternativeName>
</protein>
<evidence type="ECO:0000256" key="6">
    <source>
        <dbReference type="HAMAP-Rule" id="MF_00265"/>
    </source>
</evidence>
<sequence>MILVDSSAWIGFLRGLDSPVVERLEGLIGSGAELAITEPIIMELLAGAKRPRELARVDALTNGLLLAPLVPMTDFRDAAELYRASSANGHPIRSMTDCLIAAVAIRRGLPIVHDDRDFTFLAEISPLRLDGAE</sequence>
<dbReference type="GO" id="GO:0090729">
    <property type="term" value="F:toxin activity"/>
    <property type="evidence" value="ECO:0007669"/>
    <property type="project" value="UniProtKB-KW"/>
</dbReference>
<proteinExistence type="inferred from homology"/>
<evidence type="ECO:0000256" key="2">
    <source>
        <dbReference type="ARBA" id="ARBA00022722"/>
    </source>
</evidence>
<keyword evidence="6" id="KW-0800">Toxin</keyword>
<dbReference type="AlphaFoldDB" id="A0A0F0KMD1"/>
<feature type="domain" description="PIN" evidence="7">
    <location>
        <begin position="2"/>
        <end position="119"/>
    </location>
</feature>
<dbReference type="GO" id="GO:0016787">
    <property type="term" value="F:hydrolase activity"/>
    <property type="evidence" value="ECO:0007669"/>
    <property type="project" value="UniProtKB-KW"/>
</dbReference>
<evidence type="ECO:0000256" key="1">
    <source>
        <dbReference type="ARBA" id="ARBA00022649"/>
    </source>
</evidence>
<keyword evidence="4 6" id="KW-0378">Hydrolase</keyword>
<name>A0A0F0KMD1_9MICO</name>
<comment type="cofactor">
    <cofactor evidence="6">
        <name>Mg(2+)</name>
        <dbReference type="ChEBI" id="CHEBI:18420"/>
    </cofactor>
</comment>
<evidence type="ECO:0000313" key="8">
    <source>
        <dbReference type="EMBL" id="KJL22057.1"/>
    </source>
</evidence>
<dbReference type="PANTHER" id="PTHR42740:SF1">
    <property type="entry name" value="RIBONUCLEASE VAPC3"/>
    <property type="match status" value="1"/>
</dbReference>
<dbReference type="Pfam" id="PF01850">
    <property type="entry name" value="PIN"/>
    <property type="match status" value="1"/>
</dbReference>
<keyword evidence="1 6" id="KW-1277">Toxin-antitoxin system</keyword>
<dbReference type="Proteomes" id="UP000033725">
    <property type="component" value="Unassembled WGS sequence"/>
</dbReference>
<dbReference type="GO" id="GO:0000287">
    <property type="term" value="F:magnesium ion binding"/>
    <property type="evidence" value="ECO:0007669"/>
    <property type="project" value="UniProtKB-UniRule"/>
</dbReference>
<dbReference type="HAMAP" id="MF_00265">
    <property type="entry name" value="VapC_Nob1"/>
    <property type="match status" value="1"/>
</dbReference>
<feature type="binding site" evidence="6">
    <location>
        <position position="97"/>
    </location>
    <ligand>
        <name>Mg(2+)</name>
        <dbReference type="ChEBI" id="CHEBI:18420"/>
    </ligand>
</feature>
<reference evidence="8 9" key="1">
    <citation type="submission" date="2015-02" db="EMBL/GenBank/DDBJ databases">
        <title>Draft genome sequences of ten Microbacterium spp. with emphasis on heavy metal contaminated environments.</title>
        <authorList>
            <person name="Corretto E."/>
        </authorList>
    </citation>
    <scope>NUCLEOTIDE SEQUENCE [LARGE SCALE GENOMIC DNA]</scope>
    <source>
        <strain evidence="8 9">BEL163</strain>
    </source>
</reference>
<dbReference type="EC" id="3.1.-.-" evidence="6"/>